<dbReference type="InterPro" id="IPR011009">
    <property type="entry name" value="Kinase-like_dom_sf"/>
</dbReference>
<dbReference type="RefSeq" id="WP_163111019.1">
    <property type="nucleotide sequence ID" value="NZ_JAAAWP010000003.1"/>
</dbReference>
<sequence length="553" mass="61795">MSIEIPGYRMIKELGSGGMATVYLALQESVNREVALKIMAPALAADRDFSERFLKEAKIVAELQHPNIVGVFDMGVYNHLNYIVMEYVDAGDLKDNLEKGISSEQIFSSVLDVAEALSYAHGKGYVHRDVKSENILFRSNGSAVLSDFGIAKAVVSGTKMTGTGMSIGTPHYMSPEQARGQSLDGRADFYSLGIVLYEALAGVKPYDSEDTFAIGLMHINEPIPLLPENLSHYQPLIDNLCAKSPDNRYSHVNQVRKDFDAINAGQRFKRPKHATHVLKAHNKKSVSPLVWGIGGSICAAAFVTALYFYEEAKKTKARANSAMVSSQARIESLEASKNAQEVERKEELAQLLTQAKELLDKENYVYPRGSNAAEKFKQALLISPVNEKALSGLEKIASIYIRKAENSLSTGNYKSAFENLERGFTVLPGDARLAELNEKIFKKLGEERAAYEKQISDLRNLSREEQEKYAQLENEQKSIQSKLDELRAIADSGADLAQIKEFQKQKFELEQQLITLNREKNRQEGLLKQIRAESDELQKEEVERKKLERIPPP</sequence>
<evidence type="ECO:0000256" key="6">
    <source>
        <dbReference type="SAM" id="Coils"/>
    </source>
</evidence>
<dbReference type="Gene3D" id="3.30.200.20">
    <property type="entry name" value="Phosphorylase Kinase, domain 1"/>
    <property type="match status" value="1"/>
</dbReference>
<evidence type="ECO:0000313" key="10">
    <source>
        <dbReference type="Proteomes" id="UP000478837"/>
    </source>
</evidence>
<dbReference type="CDD" id="cd14014">
    <property type="entry name" value="STKc_PknB_like"/>
    <property type="match status" value="1"/>
</dbReference>
<evidence type="ECO:0000256" key="3">
    <source>
        <dbReference type="ARBA" id="ARBA00022777"/>
    </source>
</evidence>
<evidence type="ECO:0000256" key="7">
    <source>
        <dbReference type="SAM" id="Phobius"/>
    </source>
</evidence>
<feature type="transmembrane region" description="Helical" evidence="7">
    <location>
        <begin position="289"/>
        <end position="309"/>
    </location>
</feature>
<dbReference type="InterPro" id="IPR017441">
    <property type="entry name" value="Protein_kinase_ATP_BS"/>
</dbReference>
<dbReference type="PROSITE" id="PS50011">
    <property type="entry name" value="PROTEIN_KINASE_DOM"/>
    <property type="match status" value="1"/>
</dbReference>
<keyword evidence="2 5" id="KW-0547">Nucleotide-binding</keyword>
<evidence type="ECO:0000256" key="2">
    <source>
        <dbReference type="ARBA" id="ARBA00022741"/>
    </source>
</evidence>
<comment type="caution">
    <text evidence="9">The sequence shown here is derived from an EMBL/GenBank/DDBJ whole genome shotgun (WGS) entry which is preliminary data.</text>
</comment>
<accession>A0A6L9MTE5</accession>
<dbReference type="Proteomes" id="UP000478837">
    <property type="component" value="Unassembled WGS sequence"/>
</dbReference>
<dbReference type="InterPro" id="IPR000719">
    <property type="entry name" value="Prot_kinase_dom"/>
</dbReference>
<protein>
    <submittedName>
        <fullName evidence="9">Protein kinase</fullName>
    </submittedName>
</protein>
<dbReference type="PROSITE" id="PS00108">
    <property type="entry name" value="PROTEIN_KINASE_ST"/>
    <property type="match status" value="1"/>
</dbReference>
<keyword evidence="3 9" id="KW-0418">Kinase</keyword>
<feature type="binding site" evidence="5">
    <location>
        <position position="37"/>
    </location>
    <ligand>
        <name>ATP</name>
        <dbReference type="ChEBI" id="CHEBI:30616"/>
    </ligand>
</feature>
<keyword evidence="4 5" id="KW-0067">ATP-binding</keyword>
<feature type="coiled-coil region" evidence="6">
    <location>
        <begin position="441"/>
        <end position="550"/>
    </location>
</feature>
<dbReference type="AlphaFoldDB" id="A0A6L9MTE5"/>
<dbReference type="PANTHER" id="PTHR43289:SF6">
    <property type="entry name" value="SERINE_THREONINE-PROTEIN KINASE NEKL-3"/>
    <property type="match status" value="1"/>
</dbReference>
<evidence type="ECO:0000313" key="9">
    <source>
        <dbReference type="EMBL" id="NDW21185.1"/>
    </source>
</evidence>
<evidence type="ECO:0000259" key="8">
    <source>
        <dbReference type="PROSITE" id="PS50011"/>
    </source>
</evidence>
<keyword evidence="7" id="KW-0812">Transmembrane</keyword>
<dbReference type="GO" id="GO:0004674">
    <property type="term" value="F:protein serine/threonine kinase activity"/>
    <property type="evidence" value="ECO:0007669"/>
    <property type="project" value="TreeGrafter"/>
</dbReference>
<feature type="domain" description="Protein kinase" evidence="8">
    <location>
        <begin position="8"/>
        <end position="260"/>
    </location>
</feature>
<keyword evidence="7" id="KW-1133">Transmembrane helix</keyword>
<dbReference type="Pfam" id="PF00069">
    <property type="entry name" value="Pkinase"/>
    <property type="match status" value="1"/>
</dbReference>
<evidence type="ECO:0000256" key="5">
    <source>
        <dbReference type="PROSITE-ProRule" id="PRU10141"/>
    </source>
</evidence>
<reference evidence="9 10" key="1">
    <citation type="submission" date="2020-01" db="EMBL/GenBank/DDBJ databases">
        <title>Genomes of bacteria type strains.</title>
        <authorList>
            <person name="Chen J."/>
            <person name="Zhu S."/>
            <person name="Yang J."/>
        </authorList>
    </citation>
    <scope>NUCLEOTIDE SEQUENCE [LARGE SCALE GENOMIC DNA]</scope>
    <source>
        <strain evidence="9 10">LMG 22958</strain>
    </source>
</reference>
<proteinExistence type="predicted"/>
<evidence type="ECO:0000256" key="1">
    <source>
        <dbReference type="ARBA" id="ARBA00022679"/>
    </source>
</evidence>
<name>A0A6L9MTE5_9ALTE</name>
<organism evidence="9 10">
    <name type="scientific">Alteromonas hispanica</name>
    <dbReference type="NCBI Taxonomy" id="315421"/>
    <lineage>
        <taxon>Bacteria</taxon>
        <taxon>Pseudomonadati</taxon>
        <taxon>Pseudomonadota</taxon>
        <taxon>Gammaproteobacteria</taxon>
        <taxon>Alteromonadales</taxon>
        <taxon>Alteromonadaceae</taxon>
        <taxon>Alteromonas/Salinimonas group</taxon>
        <taxon>Alteromonas</taxon>
    </lineage>
</organism>
<dbReference type="EMBL" id="JAAAWP010000003">
    <property type="protein sequence ID" value="NDW21185.1"/>
    <property type="molecule type" value="Genomic_DNA"/>
</dbReference>
<keyword evidence="6" id="KW-0175">Coiled coil</keyword>
<dbReference type="InterPro" id="IPR008271">
    <property type="entry name" value="Ser/Thr_kinase_AS"/>
</dbReference>
<keyword evidence="10" id="KW-1185">Reference proteome</keyword>
<gene>
    <name evidence="9" type="ORF">GTW09_06610</name>
</gene>
<dbReference type="PROSITE" id="PS00107">
    <property type="entry name" value="PROTEIN_KINASE_ATP"/>
    <property type="match status" value="1"/>
</dbReference>
<dbReference type="Gene3D" id="1.10.510.10">
    <property type="entry name" value="Transferase(Phosphotransferase) domain 1"/>
    <property type="match status" value="1"/>
</dbReference>
<feature type="coiled-coil region" evidence="6">
    <location>
        <begin position="330"/>
        <end position="362"/>
    </location>
</feature>
<dbReference type="GO" id="GO:0005524">
    <property type="term" value="F:ATP binding"/>
    <property type="evidence" value="ECO:0007669"/>
    <property type="project" value="UniProtKB-UniRule"/>
</dbReference>
<dbReference type="SMART" id="SM00220">
    <property type="entry name" value="S_TKc"/>
    <property type="match status" value="1"/>
</dbReference>
<evidence type="ECO:0000256" key="4">
    <source>
        <dbReference type="ARBA" id="ARBA00022840"/>
    </source>
</evidence>
<keyword evidence="1" id="KW-0808">Transferase</keyword>
<keyword evidence="7" id="KW-0472">Membrane</keyword>
<dbReference type="SUPFAM" id="SSF56112">
    <property type="entry name" value="Protein kinase-like (PK-like)"/>
    <property type="match status" value="1"/>
</dbReference>
<dbReference type="PANTHER" id="PTHR43289">
    <property type="entry name" value="MITOGEN-ACTIVATED PROTEIN KINASE KINASE KINASE 20-RELATED"/>
    <property type="match status" value="1"/>
</dbReference>